<evidence type="ECO:0000256" key="3">
    <source>
        <dbReference type="SAM" id="Phobius"/>
    </source>
</evidence>
<dbReference type="InterPro" id="IPR012902">
    <property type="entry name" value="N_methyl_site"/>
</dbReference>
<reference evidence="4 5" key="1">
    <citation type="submission" date="2016-10" db="EMBL/GenBank/DDBJ databases">
        <authorList>
            <person name="de Groot N.N."/>
        </authorList>
    </citation>
    <scope>NUCLEOTIDE SEQUENCE [LARGE SCALE GENOMIC DNA]</scope>
    <source>
        <strain evidence="4 5">DSM 45514</strain>
    </source>
</reference>
<accession>A0A1G6HMS6</accession>
<dbReference type="GO" id="GO:0009986">
    <property type="term" value="C:cell surface"/>
    <property type="evidence" value="ECO:0007669"/>
    <property type="project" value="UniProtKB-SubCell"/>
</dbReference>
<gene>
    <name evidence="4" type="ORF">SAMN04488112_10196</name>
</gene>
<keyword evidence="3" id="KW-0812">Transmembrane</keyword>
<proteinExistence type="predicted"/>
<feature type="transmembrane region" description="Helical" evidence="3">
    <location>
        <begin position="14"/>
        <end position="34"/>
    </location>
</feature>
<protein>
    <submittedName>
        <fullName evidence="4">Prepilin-type N-terminal cleavage/methylation domain-containing protein</fullName>
    </submittedName>
</protein>
<dbReference type="EMBL" id="FMZA01000001">
    <property type="protein sequence ID" value="SDB95569.1"/>
    <property type="molecule type" value="Genomic_DNA"/>
</dbReference>
<dbReference type="PROSITE" id="PS00409">
    <property type="entry name" value="PROKAR_NTER_METHYL"/>
    <property type="match status" value="1"/>
</dbReference>
<comment type="subcellular location">
    <subcellularLocation>
        <location evidence="1">Cell surface</location>
    </subcellularLocation>
</comment>
<evidence type="ECO:0000256" key="1">
    <source>
        <dbReference type="ARBA" id="ARBA00004241"/>
    </source>
</evidence>
<organism evidence="4 5">
    <name type="scientific">Melghirimyces thermohalophilus</name>
    <dbReference type="NCBI Taxonomy" id="1236220"/>
    <lineage>
        <taxon>Bacteria</taxon>
        <taxon>Bacillati</taxon>
        <taxon>Bacillota</taxon>
        <taxon>Bacilli</taxon>
        <taxon>Bacillales</taxon>
        <taxon>Thermoactinomycetaceae</taxon>
        <taxon>Melghirimyces</taxon>
    </lineage>
</organism>
<dbReference type="Proteomes" id="UP000199387">
    <property type="component" value="Unassembled WGS sequence"/>
</dbReference>
<dbReference type="Pfam" id="PF07963">
    <property type="entry name" value="N_methyl"/>
    <property type="match status" value="1"/>
</dbReference>
<dbReference type="GO" id="GO:0030420">
    <property type="term" value="P:establishment of competence for transformation"/>
    <property type="evidence" value="ECO:0007669"/>
    <property type="project" value="UniProtKB-KW"/>
</dbReference>
<dbReference type="STRING" id="1236220.SAMN04488112_10196"/>
<dbReference type="AlphaFoldDB" id="A0A1G6HMS6"/>
<evidence type="ECO:0000256" key="2">
    <source>
        <dbReference type="ARBA" id="ARBA00023287"/>
    </source>
</evidence>
<keyword evidence="3" id="KW-1133">Transmembrane helix</keyword>
<dbReference type="RefSeq" id="WP_091565369.1">
    <property type="nucleotide sequence ID" value="NZ_FMZA01000001.1"/>
</dbReference>
<evidence type="ECO:0000313" key="4">
    <source>
        <dbReference type="EMBL" id="SDB95569.1"/>
    </source>
</evidence>
<keyword evidence="3" id="KW-0472">Membrane</keyword>
<keyword evidence="5" id="KW-1185">Reference proteome</keyword>
<dbReference type="NCBIfam" id="TIGR02532">
    <property type="entry name" value="IV_pilin_GFxxxE"/>
    <property type="match status" value="1"/>
</dbReference>
<keyword evidence="2" id="KW-0178">Competence</keyword>
<name>A0A1G6HMS6_9BACL</name>
<evidence type="ECO:0000313" key="5">
    <source>
        <dbReference type="Proteomes" id="UP000199387"/>
    </source>
</evidence>
<dbReference type="OrthoDB" id="2988883at2"/>
<sequence>MIRDKQGFTLVETMTALMVFGMLLSVALPVLSELKMHHESHVRRTQASHLLEAEMERIQSPTVSVPSQGERKKTIEGTVYKLRWRKKRVESHLTGSYVEVLWVDAVEKERKQSLKSLTYTP</sequence>